<comment type="catalytic activity">
    <reaction evidence="5">
        <text>pyridoxamine 5'-phosphate + O2 + H2O = pyridoxal 5'-phosphate + H2O2 + NH4(+)</text>
        <dbReference type="Rhea" id="RHEA:15817"/>
        <dbReference type="ChEBI" id="CHEBI:15377"/>
        <dbReference type="ChEBI" id="CHEBI:15379"/>
        <dbReference type="ChEBI" id="CHEBI:16240"/>
        <dbReference type="ChEBI" id="CHEBI:28938"/>
        <dbReference type="ChEBI" id="CHEBI:58451"/>
        <dbReference type="ChEBI" id="CHEBI:597326"/>
        <dbReference type="EC" id="1.4.3.5"/>
    </reaction>
</comment>
<dbReference type="Gene3D" id="2.30.110.10">
    <property type="entry name" value="Electron Transport, Fmn-binding Protein, Chain A"/>
    <property type="match status" value="1"/>
</dbReference>
<comment type="function">
    <text evidence="5">Catalyzes the oxidation of either pyridoxine 5'-phosphate (PNP) or pyridoxamine 5'-phosphate (PMP) into pyridoxal 5'-phosphate (PLP).</text>
</comment>
<dbReference type="InterPro" id="IPR019576">
    <property type="entry name" value="Pyridoxamine_oxidase_dimer_C"/>
</dbReference>
<dbReference type="PIRSF" id="PIRSF000190">
    <property type="entry name" value="Pyd_amn-ph_oxd"/>
    <property type="match status" value="1"/>
</dbReference>
<feature type="binding site" evidence="5 7">
    <location>
        <begin position="63"/>
        <end position="68"/>
    </location>
    <ligand>
        <name>FMN</name>
        <dbReference type="ChEBI" id="CHEBI:58210"/>
    </ligand>
</feature>
<comment type="caution">
    <text evidence="5">Lacks conserved residue(s) required for the propagation of feature annotation.</text>
</comment>
<evidence type="ECO:0000256" key="5">
    <source>
        <dbReference type="HAMAP-Rule" id="MF_01629"/>
    </source>
</evidence>
<keyword evidence="11" id="KW-1185">Reference proteome</keyword>
<dbReference type="HAMAP" id="MF_01629">
    <property type="entry name" value="PdxH"/>
    <property type="match status" value="1"/>
</dbReference>
<dbReference type="Pfam" id="PF01243">
    <property type="entry name" value="PNPOx_N"/>
    <property type="match status" value="1"/>
</dbReference>
<feature type="binding site" evidence="5 7">
    <location>
        <position position="187"/>
    </location>
    <ligand>
        <name>FMN</name>
        <dbReference type="ChEBI" id="CHEBI:58210"/>
    </ligand>
</feature>
<feature type="binding site" evidence="5 7">
    <location>
        <position position="197"/>
    </location>
    <ligand>
        <name>FMN</name>
        <dbReference type="ChEBI" id="CHEBI:58210"/>
    </ligand>
</feature>
<feature type="binding site" evidence="5 7">
    <location>
        <position position="107"/>
    </location>
    <ligand>
        <name>FMN</name>
        <dbReference type="ChEBI" id="CHEBI:58210"/>
    </ligand>
</feature>
<dbReference type="InterPro" id="IPR012349">
    <property type="entry name" value="Split_barrel_FMN-bd"/>
</dbReference>
<dbReference type="InterPro" id="IPR000659">
    <property type="entry name" value="Pyridox_Oxase"/>
</dbReference>
<dbReference type="GO" id="GO:0008615">
    <property type="term" value="P:pyridoxine biosynthetic process"/>
    <property type="evidence" value="ECO:0007669"/>
    <property type="project" value="UniProtKB-UniRule"/>
</dbReference>
<evidence type="ECO:0000256" key="6">
    <source>
        <dbReference type="PIRSR" id="PIRSR000190-1"/>
    </source>
</evidence>
<feature type="binding site" evidence="5 6">
    <location>
        <position position="129"/>
    </location>
    <ligand>
        <name>substrate</name>
    </ligand>
</feature>
<feature type="binding site" evidence="5 7">
    <location>
        <position position="85"/>
    </location>
    <ligand>
        <name>FMN</name>
        <dbReference type="ChEBI" id="CHEBI:58210"/>
    </ligand>
</feature>
<dbReference type="NCBIfam" id="TIGR00558">
    <property type="entry name" value="pdxH"/>
    <property type="match status" value="1"/>
</dbReference>
<evidence type="ECO:0000259" key="8">
    <source>
        <dbReference type="Pfam" id="PF01243"/>
    </source>
</evidence>
<keyword evidence="4 5" id="KW-0560">Oxidoreductase</keyword>
<evidence type="ECO:0000256" key="4">
    <source>
        <dbReference type="ARBA" id="ARBA00023002"/>
    </source>
</evidence>
<comment type="cofactor">
    <cofactor evidence="5 7">
        <name>FMN</name>
        <dbReference type="ChEBI" id="CHEBI:58210"/>
    </cofactor>
    <text evidence="5 7">Binds 1 FMN per subunit.</text>
</comment>
<accession>A0A2S7UER5</accession>
<feature type="binding site" evidence="6">
    <location>
        <begin position="9"/>
        <end position="12"/>
    </location>
    <ligand>
        <name>substrate</name>
    </ligand>
</feature>
<protein>
    <recommendedName>
        <fullName evidence="5">Pyridoxine/pyridoxamine 5'-phosphate oxidase</fullName>
        <ecNumber evidence="5">1.4.3.5</ecNumber>
    </recommendedName>
    <alternativeName>
        <fullName evidence="5">PNP/PMP oxidase</fullName>
        <shortName evidence="5">PNPOx</shortName>
    </alternativeName>
    <alternativeName>
        <fullName evidence="5">Pyridoxal 5'-phosphate synthase</fullName>
    </alternativeName>
</protein>
<evidence type="ECO:0000256" key="3">
    <source>
        <dbReference type="ARBA" id="ARBA00022643"/>
    </source>
</evidence>
<dbReference type="EC" id="1.4.3.5" evidence="5"/>
<dbReference type="GO" id="GO:0010181">
    <property type="term" value="F:FMN binding"/>
    <property type="evidence" value="ECO:0007669"/>
    <property type="project" value="UniProtKB-UniRule"/>
</dbReference>
<evidence type="ECO:0000259" key="9">
    <source>
        <dbReference type="Pfam" id="PF10590"/>
    </source>
</evidence>
<feature type="binding site" evidence="5 7">
    <location>
        <begin position="142"/>
        <end position="143"/>
    </location>
    <ligand>
        <name>FMN</name>
        <dbReference type="ChEBI" id="CHEBI:58210"/>
    </ligand>
</feature>
<feature type="binding site" evidence="5 6">
    <location>
        <position position="133"/>
    </location>
    <ligand>
        <name>substrate</name>
    </ligand>
</feature>
<comment type="caution">
    <text evidence="10">The sequence shown here is derived from an EMBL/GenBank/DDBJ whole genome shotgun (WGS) entry which is preliminary data.</text>
</comment>
<dbReference type="PANTHER" id="PTHR10851">
    <property type="entry name" value="PYRIDOXINE-5-PHOSPHATE OXIDASE"/>
    <property type="match status" value="1"/>
</dbReference>
<feature type="domain" description="Pyridoxamine 5'-phosphate oxidase N-terminal" evidence="8">
    <location>
        <begin position="44"/>
        <end position="156"/>
    </location>
</feature>
<feature type="binding site" evidence="5 6">
    <location>
        <position position="68"/>
    </location>
    <ligand>
        <name>substrate</name>
    </ligand>
</feature>
<dbReference type="AlphaFoldDB" id="A0A2S7UER5"/>
<comment type="pathway">
    <text evidence="5">Cofactor metabolism; pyridoxal 5'-phosphate salvage; pyridoxal 5'-phosphate from pyridoxine 5'-phosphate: step 1/1.</text>
</comment>
<reference evidence="10 11" key="1">
    <citation type="submission" date="2017-01" db="EMBL/GenBank/DDBJ databases">
        <title>Trade-off between light-utilization and light-protection in marine flavobacteria.</title>
        <authorList>
            <person name="Kumagai Y."/>
            <person name="Yoshizawa S."/>
            <person name="Kogure K."/>
            <person name="Iwasaki W."/>
        </authorList>
    </citation>
    <scope>NUCLEOTIDE SEQUENCE [LARGE SCALE GENOMIC DNA]</scope>
    <source>
        <strain evidence="10 11">KCTC 32109</strain>
    </source>
</reference>
<keyword evidence="2 5" id="KW-0285">Flavoprotein</keyword>
<evidence type="ECO:0000256" key="1">
    <source>
        <dbReference type="ARBA" id="ARBA00007301"/>
    </source>
</evidence>
<evidence type="ECO:0000313" key="10">
    <source>
        <dbReference type="EMBL" id="PQJ32702.1"/>
    </source>
</evidence>
<evidence type="ECO:0000256" key="2">
    <source>
        <dbReference type="ARBA" id="ARBA00022630"/>
    </source>
</evidence>
<dbReference type="UniPathway" id="UPA01068">
    <property type="reaction ID" value="UER00304"/>
</dbReference>
<sequence length="218" mass="25196">MQRDLQNLRKNYSKGALVEDNVPDNPYTLFDEWFSEAKSHMSVDEVNAMSLTTLGIDGFPKSRIVLLKEVEKGCFIFYSNYTSEKAKSIKLHPKVSIHFFWPALERQIIIKGIVSKVSRDKSLSYFQTRPRGSQLGAWASDQSAVVNSRAALEEQLENYDSKFKNRDIPLPDHWGGYSISPISFEFWQGRPNRLHDRFLYTLDNSINENNWSNNRLAP</sequence>
<feature type="binding site" evidence="5 6">
    <location>
        <begin position="193"/>
        <end position="195"/>
    </location>
    <ligand>
        <name>substrate</name>
    </ligand>
</feature>
<name>A0A2S7UER5_9FLAO</name>
<dbReference type="InterPro" id="IPR019740">
    <property type="entry name" value="Pyridox_Oxase_CS"/>
</dbReference>
<dbReference type="RefSeq" id="WP_105071767.1">
    <property type="nucleotide sequence ID" value="NZ_MTPW01000001.1"/>
</dbReference>
<comment type="catalytic activity">
    <reaction evidence="5">
        <text>pyridoxine 5'-phosphate + O2 = pyridoxal 5'-phosphate + H2O2</text>
        <dbReference type="Rhea" id="RHEA:15149"/>
        <dbReference type="ChEBI" id="CHEBI:15379"/>
        <dbReference type="ChEBI" id="CHEBI:16240"/>
        <dbReference type="ChEBI" id="CHEBI:58589"/>
        <dbReference type="ChEBI" id="CHEBI:597326"/>
        <dbReference type="EC" id="1.4.3.5"/>
    </reaction>
</comment>
<proteinExistence type="inferred from homology"/>
<comment type="subunit">
    <text evidence="5">Homodimer.</text>
</comment>
<comment type="similarity">
    <text evidence="1 5">Belongs to the pyridoxamine 5'-phosphate oxidase family.</text>
</comment>
<evidence type="ECO:0000256" key="7">
    <source>
        <dbReference type="PIRSR" id="PIRSR000190-2"/>
    </source>
</evidence>
<dbReference type="EMBL" id="MTPW01000001">
    <property type="protein sequence ID" value="PQJ32702.1"/>
    <property type="molecule type" value="Genomic_DNA"/>
</dbReference>
<feature type="binding site" evidence="5 6">
    <location>
        <position position="125"/>
    </location>
    <ligand>
        <name>substrate</name>
    </ligand>
</feature>
<dbReference type="GO" id="GO:0004733">
    <property type="term" value="F:pyridoxamine phosphate oxidase activity"/>
    <property type="evidence" value="ECO:0007669"/>
    <property type="project" value="UniProtKB-UniRule"/>
</dbReference>
<feature type="binding site" evidence="5">
    <location>
        <begin position="78"/>
        <end position="79"/>
    </location>
    <ligand>
        <name>FMN</name>
        <dbReference type="ChEBI" id="CHEBI:58210"/>
    </ligand>
</feature>
<keyword evidence="5" id="KW-0664">Pyridoxine biosynthesis</keyword>
<dbReference type="OrthoDB" id="9780392at2"/>
<dbReference type="NCBIfam" id="NF004231">
    <property type="entry name" value="PRK05679.1"/>
    <property type="match status" value="1"/>
</dbReference>
<comment type="pathway">
    <text evidence="5">Cofactor metabolism; pyridoxal 5'-phosphate salvage; pyridoxal 5'-phosphate from pyridoxamine 5'-phosphate: step 1/1.</text>
</comment>
<dbReference type="Proteomes" id="UP000239747">
    <property type="component" value="Unassembled WGS sequence"/>
</dbReference>
<dbReference type="PANTHER" id="PTHR10851:SF0">
    <property type="entry name" value="PYRIDOXINE-5'-PHOSPHATE OXIDASE"/>
    <property type="match status" value="1"/>
</dbReference>
<evidence type="ECO:0000313" key="11">
    <source>
        <dbReference type="Proteomes" id="UP000239747"/>
    </source>
</evidence>
<gene>
    <name evidence="5" type="primary">pdxH</name>
    <name evidence="10" type="ORF">BST92_12550</name>
</gene>
<dbReference type="SUPFAM" id="SSF50475">
    <property type="entry name" value="FMN-binding split barrel"/>
    <property type="match status" value="1"/>
</dbReference>
<dbReference type="PROSITE" id="PS01064">
    <property type="entry name" value="PYRIDOX_OXIDASE"/>
    <property type="match status" value="1"/>
</dbReference>
<dbReference type="InterPro" id="IPR011576">
    <property type="entry name" value="Pyridox_Oxase_N"/>
</dbReference>
<keyword evidence="3 5" id="KW-0288">FMN</keyword>
<organism evidence="10 11">
    <name type="scientific">Nonlabens arenilitoris</name>
    <dbReference type="NCBI Taxonomy" id="1217969"/>
    <lineage>
        <taxon>Bacteria</taxon>
        <taxon>Pseudomonadati</taxon>
        <taxon>Bacteroidota</taxon>
        <taxon>Flavobacteriia</taxon>
        <taxon>Flavobacteriales</taxon>
        <taxon>Flavobacteriaceae</taxon>
        <taxon>Nonlabens</taxon>
    </lineage>
</organism>
<feature type="domain" description="Pyridoxine 5'-phosphate oxidase dimerisation C-terminal" evidence="9">
    <location>
        <begin position="174"/>
        <end position="218"/>
    </location>
</feature>
<dbReference type="Pfam" id="PF10590">
    <property type="entry name" value="PNP_phzG_C"/>
    <property type="match status" value="1"/>
</dbReference>